<reference evidence="1 2" key="1">
    <citation type="submission" date="2019-11" db="EMBL/GenBank/DDBJ databases">
        <title>Comparative genomics of hydrocarbon-degrading Desulfosarcina strains.</title>
        <authorList>
            <person name="Watanabe M."/>
            <person name="Kojima H."/>
            <person name="Fukui M."/>
        </authorList>
    </citation>
    <scope>NUCLEOTIDE SEQUENCE [LARGE SCALE GENOMIC DNA]</scope>
    <source>
        <strain evidence="1 2">28bB2T</strain>
    </source>
</reference>
<dbReference type="AlphaFoldDB" id="A0A5K7ZKK6"/>
<protein>
    <submittedName>
        <fullName evidence="1">Uncharacterized protein</fullName>
    </submittedName>
</protein>
<accession>A0A5K7ZKK6</accession>
<evidence type="ECO:0000313" key="1">
    <source>
        <dbReference type="EMBL" id="BBO80517.1"/>
    </source>
</evidence>
<dbReference type="Proteomes" id="UP000425960">
    <property type="component" value="Chromosome"/>
</dbReference>
<evidence type="ECO:0000313" key="2">
    <source>
        <dbReference type="Proteomes" id="UP000425960"/>
    </source>
</evidence>
<sequence>MVKRYLIVKLLAAHEGTVGEQLKNGWIHIGFALPDEKRRCVKGASIINDEGSSGQLLAPIKI</sequence>
<dbReference type="RefSeq" id="WP_155321449.1">
    <property type="nucleotide sequence ID" value="NZ_AP021876.1"/>
</dbReference>
<dbReference type="EMBL" id="AP021876">
    <property type="protein sequence ID" value="BBO80517.1"/>
    <property type="molecule type" value="Genomic_DNA"/>
</dbReference>
<gene>
    <name evidence="1" type="ORF">DSCO28_10830</name>
</gene>
<name>A0A5K7ZKK6_9BACT</name>
<proteinExistence type="predicted"/>
<organism evidence="1 2">
    <name type="scientific">Desulfosarcina ovata subsp. sediminis</name>
    <dbReference type="NCBI Taxonomy" id="885957"/>
    <lineage>
        <taxon>Bacteria</taxon>
        <taxon>Pseudomonadati</taxon>
        <taxon>Thermodesulfobacteriota</taxon>
        <taxon>Desulfobacteria</taxon>
        <taxon>Desulfobacterales</taxon>
        <taxon>Desulfosarcinaceae</taxon>
        <taxon>Desulfosarcina</taxon>
    </lineage>
</organism>
<dbReference type="KEGG" id="dov:DSCO28_10830"/>